<dbReference type="EMBL" id="QEFP02000004">
    <property type="protein sequence ID" value="MCC5446966.1"/>
    <property type="molecule type" value="Genomic_DNA"/>
</dbReference>
<evidence type="ECO:0000313" key="1">
    <source>
        <dbReference type="EMBL" id="MCC5446966.1"/>
    </source>
</evidence>
<dbReference type="InterPro" id="IPR008482">
    <property type="entry name" value="DUF763"/>
</dbReference>
<dbReference type="EMBL" id="QEFP01000001">
    <property type="protein sequence ID" value="PVU68974.1"/>
    <property type="molecule type" value="Genomic_DNA"/>
</dbReference>
<protein>
    <submittedName>
        <fullName evidence="1">DUF763 domain-containing protein</fullName>
    </submittedName>
</protein>
<dbReference type="PANTHER" id="PTHR38597:SF1">
    <property type="entry name" value="BLL3834 PROTEIN"/>
    <property type="match status" value="1"/>
</dbReference>
<organism evidence="2">
    <name type="scientific">Nanobsidianus stetteri</name>
    <dbReference type="NCBI Taxonomy" id="1294122"/>
    <lineage>
        <taxon>Archaea</taxon>
        <taxon>Nanobdellota</taxon>
        <taxon>Candidatus Nanoarchaeia</taxon>
        <taxon>Nanoarchaeales</taxon>
        <taxon>Nanopusillaceae</taxon>
        <taxon>Candidatus Nanobsidianus</taxon>
    </lineage>
</organism>
<gene>
    <name evidence="1" type="ORF">DDW03_000925</name>
    <name evidence="2" type="ORF">DDW03_00395</name>
</gene>
<sequence>MKKVGDVELRLAKGPVPHYKELKELERSIVKVIIEEFGTEELIKRYSNPLWFNSLACLLGFEWNYSGMTTVTLKALKEISIEDNLPIIVLGGKGKDSKITEEVETKDIKDKLKDKIKDVSITSAKVDNYLIQDGYNLYFHFLISDDRGNMTIINQKMSIKEQKVRRFHWININYFDDSQIGFGSNTKTLNLSSKESEELRKNILEIINNERTEKIKEYIIRLKSYQNKNNTILKYISKENNDYIFYQELPYYLKIPDKIYWKALEINRTVENFKDLLFIKGLGPGLLRALAYTAKIIYGSELSWRDPIIYTFAHGTKVGKPYYVKRALMLEEAELLRNAIEEAKVNNNFKLRSLRKLNELIDI</sequence>
<dbReference type="PANTHER" id="PTHR38597">
    <property type="entry name" value="BLL3834 PROTEIN"/>
    <property type="match status" value="1"/>
</dbReference>
<proteinExistence type="predicted"/>
<dbReference type="Pfam" id="PF05559">
    <property type="entry name" value="DUF763"/>
    <property type="match status" value="1"/>
</dbReference>
<reference evidence="2" key="1">
    <citation type="journal article" date="2015" name="Appl. Environ. Microbiol.">
        <title>Nanoarchaeota, Their Sulfolobales Host, and Nanoarchaeota Virus Distribution across Yellowstone National Park Hot Springs.</title>
        <authorList>
            <person name="Munson-McGee J.H."/>
            <person name="Field E.K."/>
            <person name="Bateson M."/>
            <person name="Rooney C."/>
            <person name="Stepanauskas R."/>
            <person name="Young M.J."/>
        </authorList>
    </citation>
    <scope>NUCLEOTIDE SEQUENCE [LARGE SCALE GENOMIC DNA]</scope>
    <source>
        <strain evidence="2">SCGC AB-777_F03</strain>
    </source>
</reference>
<comment type="caution">
    <text evidence="2">The sequence shown here is derived from an EMBL/GenBank/DDBJ whole genome shotgun (WGS) entry which is preliminary data.</text>
</comment>
<accession>A0A2T9WMC4</accession>
<reference evidence="1" key="4">
    <citation type="submission" date="2021-11" db="EMBL/GenBank/DDBJ databases">
        <authorList>
            <person name="Munson-Mcgee J."/>
            <person name="Field E."/>
            <person name="Bateson M."/>
            <person name="Rooney C."/>
            <person name="Stepanauskas R."/>
            <person name="Young M."/>
        </authorList>
    </citation>
    <scope>NUCLEOTIDE SEQUENCE</scope>
    <source>
        <strain evidence="1">SCGC AB-777_F03</strain>
    </source>
</reference>
<dbReference type="RefSeq" id="WP_228615195.1">
    <property type="nucleotide sequence ID" value="NZ_QEFP02000004.1"/>
</dbReference>
<dbReference type="Proteomes" id="UP000245509">
    <property type="component" value="Unassembled WGS sequence"/>
</dbReference>
<reference evidence="1" key="2">
    <citation type="submission" date="2017-05" db="EMBL/GenBank/DDBJ databases">
        <authorList>
            <person name="Munson-Mcgee J.H."/>
        </authorList>
    </citation>
    <scope>NUCLEOTIDE SEQUENCE</scope>
    <source>
        <strain evidence="1">SCGC AB-777_F03</strain>
    </source>
</reference>
<evidence type="ECO:0000313" key="2">
    <source>
        <dbReference type="EMBL" id="PVU68974.1"/>
    </source>
</evidence>
<reference evidence="2" key="3">
    <citation type="submission" date="2017-05" db="EMBL/GenBank/DDBJ databases">
        <authorList>
            <person name="Song R."/>
            <person name="Chenine A.L."/>
            <person name="Ruprecht R.M."/>
        </authorList>
    </citation>
    <scope>NUCLEOTIDE SEQUENCE</scope>
    <source>
        <strain evidence="2">SCGC AB-777_F03</strain>
    </source>
</reference>
<dbReference type="AlphaFoldDB" id="A0A2T9WMC4"/>
<name>A0A2T9WMC4_NANST</name>